<sequence>MTNAFVSVLRRFLLVGGQVGLIVGLLSGCRVFTGRPTTLVGMSRSYALNTTPTKPLRLFIDRDGSLYPPDDVFISEEELRDQYEGYLLENLAKGHPHTLRKFYALHGIDTTAAAITSAPAEGWPAFQAALRREAAAAINARLAAVGPQATLVVLIHGFNNTAGEAEASYDAVAARMRREGLPRGPHQLLEVYWDGRRGAAPYFFRYSQPNAQFAGLALRGVLNQLAPQYPVRIITHSLGTLVGCNALWNVTTSMGGKQVVSAADSNLSFWQMLTEPAGNGKQTSRFFYQQACHDNANYRTPTTPDLRLGSIAAATPGATYTDYTDRTPLLTDPKSSIYRRVVITYNPTDKVLNKFWLLAPLNWYLGYTQLGRSNSAYGFVADAVNTRSHDGHSYQIPFYGCREKGKFNHGLIGYSNSAQMPYFLETLLGDTSPQVLSPCPR</sequence>
<keyword evidence="1" id="KW-0472">Membrane</keyword>
<comment type="caution">
    <text evidence="2">The sequence shown here is derived from an EMBL/GenBank/DDBJ whole genome shotgun (WGS) entry which is preliminary data.</text>
</comment>
<protein>
    <recommendedName>
        <fullName evidence="4">Alpha/beta hydrolase</fullName>
    </recommendedName>
</protein>
<dbReference type="Proteomes" id="UP000717634">
    <property type="component" value="Unassembled WGS sequence"/>
</dbReference>
<gene>
    <name evidence="2" type="ORF">HBN54_002091</name>
</gene>
<dbReference type="RefSeq" id="WP_168673118.1">
    <property type="nucleotide sequence ID" value="NZ_JAAVTK010000005.1"/>
</dbReference>
<dbReference type="EMBL" id="JAAVTK010000005">
    <property type="protein sequence ID" value="NKI89493.1"/>
    <property type="molecule type" value="Genomic_DNA"/>
</dbReference>
<accession>A0ABX1HGV8</accession>
<keyword evidence="3" id="KW-1185">Reference proteome</keyword>
<evidence type="ECO:0008006" key="4">
    <source>
        <dbReference type="Google" id="ProtNLM"/>
    </source>
</evidence>
<evidence type="ECO:0000313" key="3">
    <source>
        <dbReference type="Proteomes" id="UP000717634"/>
    </source>
</evidence>
<reference evidence="2 3" key="1">
    <citation type="submission" date="2020-03" db="EMBL/GenBank/DDBJ databases">
        <title>Genomic Encyclopedia of Type Strains, Phase IV (KMG-V): Genome sequencing to study the core and pangenomes of soil and plant-associated prokaryotes.</title>
        <authorList>
            <person name="Whitman W."/>
        </authorList>
    </citation>
    <scope>NUCLEOTIDE SEQUENCE [LARGE SCALE GENOMIC DNA]</scope>
    <source>
        <strain evidence="2 3">1B</strain>
    </source>
</reference>
<evidence type="ECO:0000313" key="2">
    <source>
        <dbReference type="EMBL" id="NKI89493.1"/>
    </source>
</evidence>
<keyword evidence="1" id="KW-1133">Transmembrane helix</keyword>
<feature type="transmembrane region" description="Helical" evidence="1">
    <location>
        <begin position="12"/>
        <end position="33"/>
    </location>
</feature>
<keyword evidence="1" id="KW-0812">Transmembrane</keyword>
<organism evidence="2 3">
    <name type="scientific">Hymenobacter artigasi</name>
    <dbReference type="NCBI Taxonomy" id="2719616"/>
    <lineage>
        <taxon>Bacteria</taxon>
        <taxon>Pseudomonadati</taxon>
        <taxon>Bacteroidota</taxon>
        <taxon>Cytophagia</taxon>
        <taxon>Cytophagales</taxon>
        <taxon>Hymenobacteraceae</taxon>
        <taxon>Hymenobacter</taxon>
    </lineage>
</organism>
<name>A0ABX1HGV8_9BACT</name>
<proteinExistence type="predicted"/>
<evidence type="ECO:0000256" key="1">
    <source>
        <dbReference type="SAM" id="Phobius"/>
    </source>
</evidence>